<dbReference type="GO" id="GO:0046872">
    <property type="term" value="F:metal ion binding"/>
    <property type="evidence" value="ECO:0007669"/>
    <property type="project" value="UniProtKB-KW"/>
</dbReference>
<dbReference type="Gene3D" id="3.30.70.20">
    <property type="match status" value="2"/>
</dbReference>
<gene>
    <name evidence="9" type="ORF">KCX82_06250</name>
</gene>
<evidence type="ECO:0000256" key="6">
    <source>
        <dbReference type="ARBA" id="ARBA00023004"/>
    </source>
</evidence>
<keyword evidence="1" id="KW-0813">Transport</keyword>
<dbReference type="InterPro" id="IPR017896">
    <property type="entry name" value="4Fe4S_Fe-S-bd"/>
</dbReference>
<sequence>MRMYIDKSKCTGCRMCQLVCSVKKYGEFNVHRGHCYLEEGEIVPNTAMFCRQCKRPFCKEACKFDAFEETANEGVLTINRDKCTKCLACVKACPFHMVLIDGQDGFPMKCDLCGGESQCVKQCPFQALEVK</sequence>
<dbReference type="GO" id="GO:0051539">
    <property type="term" value="F:4 iron, 4 sulfur cluster binding"/>
    <property type="evidence" value="ECO:0007669"/>
    <property type="project" value="UniProtKB-KW"/>
</dbReference>
<dbReference type="Proteomes" id="UP000675664">
    <property type="component" value="Unassembled WGS sequence"/>
</dbReference>
<keyword evidence="5" id="KW-0249">Electron transport</keyword>
<evidence type="ECO:0000313" key="9">
    <source>
        <dbReference type="EMBL" id="MBR0597464.1"/>
    </source>
</evidence>
<comment type="caution">
    <text evidence="9">The sequence shown here is derived from an EMBL/GenBank/DDBJ whole genome shotgun (WGS) entry which is preliminary data.</text>
</comment>
<evidence type="ECO:0000256" key="4">
    <source>
        <dbReference type="ARBA" id="ARBA00022737"/>
    </source>
</evidence>
<evidence type="ECO:0000259" key="8">
    <source>
        <dbReference type="PROSITE" id="PS51379"/>
    </source>
</evidence>
<keyword evidence="7" id="KW-0411">Iron-sulfur</keyword>
<dbReference type="Pfam" id="PF13247">
    <property type="entry name" value="Fer4_11"/>
    <property type="match status" value="1"/>
</dbReference>
<dbReference type="EMBL" id="JAGSND010000003">
    <property type="protein sequence ID" value="MBR0597464.1"/>
    <property type="molecule type" value="Genomic_DNA"/>
</dbReference>
<dbReference type="PROSITE" id="PS51379">
    <property type="entry name" value="4FE4S_FER_2"/>
    <property type="match status" value="2"/>
</dbReference>
<dbReference type="PROSITE" id="PS00198">
    <property type="entry name" value="4FE4S_FER_1"/>
    <property type="match status" value="1"/>
</dbReference>
<dbReference type="InterPro" id="IPR017900">
    <property type="entry name" value="4Fe4S_Fe_S_CS"/>
</dbReference>
<evidence type="ECO:0000256" key="3">
    <source>
        <dbReference type="ARBA" id="ARBA00022723"/>
    </source>
</evidence>
<evidence type="ECO:0000256" key="5">
    <source>
        <dbReference type="ARBA" id="ARBA00022982"/>
    </source>
</evidence>
<keyword evidence="10" id="KW-1185">Reference proteome</keyword>
<dbReference type="PANTHER" id="PTHR43177:SF5">
    <property type="entry name" value="ANAEROBIC DIMETHYL SULFOXIDE REDUCTASE CHAIN B-RELATED"/>
    <property type="match status" value="1"/>
</dbReference>
<reference evidence="9" key="1">
    <citation type="submission" date="2021-04" db="EMBL/GenBank/DDBJ databases">
        <title>Sinoanaerobacter chloroacetimidivorans sp. nov., an obligate anaerobic bacterium isolated from anaerobic sludge.</title>
        <authorList>
            <person name="Bao Y."/>
        </authorList>
    </citation>
    <scope>NUCLEOTIDE SEQUENCE</scope>
    <source>
        <strain evidence="9">BAD-6</strain>
    </source>
</reference>
<keyword evidence="2" id="KW-0004">4Fe-4S</keyword>
<dbReference type="Pfam" id="PF12797">
    <property type="entry name" value="Fer4_2"/>
    <property type="match status" value="1"/>
</dbReference>
<keyword evidence="4" id="KW-0677">Repeat</keyword>
<evidence type="ECO:0000313" key="10">
    <source>
        <dbReference type="Proteomes" id="UP000675664"/>
    </source>
</evidence>
<keyword evidence="6" id="KW-0408">Iron</keyword>
<keyword evidence="3" id="KW-0479">Metal-binding</keyword>
<dbReference type="SUPFAM" id="SSF54862">
    <property type="entry name" value="4Fe-4S ferredoxins"/>
    <property type="match status" value="1"/>
</dbReference>
<evidence type="ECO:0000256" key="1">
    <source>
        <dbReference type="ARBA" id="ARBA00022448"/>
    </source>
</evidence>
<dbReference type="InterPro" id="IPR050954">
    <property type="entry name" value="ET_IronSulfur_Cluster-Binding"/>
</dbReference>
<name>A0A8J7VYM2_9FIRM</name>
<accession>A0A8J7VYM2</accession>
<dbReference type="CDD" id="cd10550">
    <property type="entry name" value="DMSOR_beta_like"/>
    <property type="match status" value="1"/>
</dbReference>
<dbReference type="PANTHER" id="PTHR43177">
    <property type="entry name" value="PROTEIN NRFC"/>
    <property type="match status" value="1"/>
</dbReference>
<proteinExistence type="predicted"/>
<feature type="domain" description="4Fe-4S ferredoxin-type" evidence="8">
    <location>
        <begin position="74"/>
        <end position="103"/>
    </location>
</feature>
<evidence type="ECO:0000256" key="7">
    <source>
        <dbReference type="ARBA" id="ARBA00023014"/>
    </source>
</evidence>
<feature type="domain" description="4Fe-4S ferredoxin-type" evidence="8">
    <location>
        <begin position="1"/>
        <end position="31"/>
    </location>
</feature>
<dbReference type="RefSeq" id="WP_227017595.1">
    <property type="nucleotide sequence ID" value="NZ_JAGSND010000003.1"/>
</dbReference>
<dbReference type="AlphaFoldDB" id="A0A8J7VYM2"/>
<protein>
    <submittedName>
        <fullName evidence="9">4Fe-4S dicluster domain-containing protein</fullName>
    </submittedName>
</protein>
<evidence type="ECO:0000256" key="2">
    <source>
        <dbReference type="ARBA" id="ARBA00022485"/>
    </source>
</evidence>
<organism evidence="9 10">
    <name type="scientific">Sinanaerobacter chloroacetimidivorans</name>
    <dbReference type="NCBI Taxonomy" id="2818044"/>
    <lineage>
        <taxon>Bacteria</taxon>
        <taxon>Bacillati</taxon>
        <taxon>Bacillota</taxon>
        <taxon>Clostridia</taxon>
        <taxon>Peptostreptococcales</taxon>
        <taxon>Anaerovoracaceae</taxon>
        <taxon>Sinanaerobacter</taxon>
    </lineage>
</organism>
<reference evidence="9" key="2">
    <citation type="submission" date="2021-04" db="EMBL/GenBank/DDBJ databases">
        <authorList>
            <person name="Liu J."/>
        </authorList>
    </citation>
    <scope>NUCLEOTIDE SEQUENCE</scope>
    <source>
        <strain evidence="9">BAD-6</strain>
    </source>
</reference>